<keyword evidence="1" id="KW-0812">Transmembrane</keyword>
<keyword evidence="1" id="KW-0472">Membrane</keyword>
<dbReference type="Proteomes" id="UP000515873">
    <property type="component" value="Chromosome"/>
</dbReference>
<name>A0A7G8PZP6_9GAMM</name>
<dbReference type="AlphaFoldDB" id="A0A7G8PZP6"/>
<keyword evidence="1" id="KW-1133">Transmembrane helix</keyword>
<dbReference type="Pfam" id="PF14316">
    <property type="entry name" value="DUF4381"/>
    <property type="match status" value="1"/>
</dbReference>
<feature type="transmembrane region" description="Helical" evidence="1">
    <location>
        <begin position="30"/>
        <end position="49"/>
    </location>
</feature>
<proteinExistence type="predicted"/>
<gene>
    <name evidence="2" type="ORF">H8F01_12765</name>
</gene>
<accession>A0A7G8PZP6</accession>
<reference evidence="2 3" key="1">
    <citation type="submission" date="2020-08" db="EMBL/GenBank/DDBJ databases">
        <title>Dyella sp. G9 isolated from forest soil.</title>
        <authorList>
            <person name="Fu J."/>
            <person name="Qiu L."/>
        </authorList>
    </citation>
    <scope>NUCLEOTIDE SEQUENCE [LARGE SCALE GENOMIC DNA]</scope>
    <source>
        <strain evidence="2 3">G9</strain>
    </source>
</reference>
<evidence type="ECO:0000313" key="2">
    <source>
        <dbReference type="EMBL" id="QNK00004.1"/>
    </source>
</evidence>
<dbReference type="InterPro" id="IPR025489">
    <property type="entry name" value="DUF4381"/>
</dbReference>
<evidence type="ECO:0000313" key="3">
    <source>
        <dbReference type="Proteomes" id="UP000515873"/>
    </source>
</evidence>
<organism evidence="2 3">
    <name type="scientific">Dyella telluris</name>
    <dbReference type="NCBI Taxonomy" id="2763498"/>
    <lineage>
        <taxon>Bacteria</taxon>
        <taxon>Pseudomonadati</taxon>
        <taxon>Pseudomonadota</taxon>
        <taxon>Gammaproteobacteria</taxon>
        <taxon>Lysobacterales</taxon>
        <taxon>Rhodanobacteraceae</taxon>
        <taxon>Dyella</taxon>
    </lineage>
</organism>
<sequence>MSASAATPNGPQLRDIHLPPAPSWWPLAPGWWGLVVLAIVLIAVSLWWWRRRTRRLAAEMQVLAEVDRVAALWREQPQALASALHQLLRRAALRFDPLAGQQRGDAWRQTLARVPVDASTLGQLQALETAMFRPDASLDADAAVSAVRRWLVLAWRQGGQARRPPAQGIVAAGEVQP</sequence>
<keyword evidence="3" id="KW-1185">Reference proteome</keyword>
<dbReference type="RefSeq" id="WP_187055488.1">
    <property type="nucleotide sequence ID" value="NZ_CP060412.1"/>
</dbReference>
<dbReference type="KEGG" id="dtl:H8F01_12765"/>
<dbReference type="EMBL" id="CP060412">
    <property type="protein sequence ID" value="QNK00004.1"/>
    <property type="molecule type" value="Genomic_DNA"/>
</dbReference>
<protein>
    <submittedName>
        <fullName evidence="2">DUF4381 domain-containing protein</fullName>
    </submittedName>
</protein>
<evidence type="ECO:0000256" key="1">
    <source>
        <dbReference type="SAM" id="Phobius"/>
    </source>
</evidence>